<name>A0A0A9BMS9_ARUDO</name>
<organism evidence="1">
    <name type="scientific">Arundo donax</name>
    <name type="common">Giant reed</name>
    <name type="synonym">Donax arundinaceus</name>
    <dbReference type="NCBI Taxonomy" id="35708"/>
    <lineage>
        <taxon>Eukaryota</taxon>
        <taxon>Viridiplantae</taxon>
        <taxon>Streptophyta</taxon>
        <taxon>Embryophyta</taxon>
        <taxon>Tracheophyta</taxon>
        <taxon>Spermatophyta</taxon>
        <taxon>Magnoliopsida</taxon>
        <taxon>Liliopsida</taxon>
        <taxon>Poales</taxon>
        <taxon>Poaceae</taxon>
        <taxon>PACMAD clade</taxon>
        <taxon>Arundinoideae</taxon>
        <taxon>Arundineae</taxon>
        <taxon>Arundo</taxon>
    </lineage>
</organism>
<reference evidence="1" key="2">
    <citation type="journal article" date="2015" name="Data Brief">
        <title>Shoot transcriptome of the giant reed, Arundo donax.</title>
        <authorList>
            <person name="Barrero R.A."/>
            <person name="Guerrero F.D."/>
            <person name="Moolhuijzen P."/>
            <person name="Goolsby J.A."/>
            <person name="Tidwell J."/>
            <person name="Bellgard S.E."/>
            <person name="Bellgard M.I."/>
        </authorList>
    </citation>
    <scope>NUCLEOTIDE SEQUENCE</scope>
    <source>
        <tissue evidence="1">Shoot tissue taken approximately 20 cm above the soil surface</tissue>
    </source>
</reference>
<evidence type="ECO:0000313" key="1">
    <source>
        <dbReference type="EMBL" id="JAD65279.1"/>
    </source>
</evidence>
<dbReference type="AlphaFoldDB" id="A0A0A9BMS9"/>
<dbReference type="EMBL" id="GBRH01232616">
    <property type="protein sequence ID" value="JAD65279.1"/>
    <property type="molecule type" value="Transcribed_RNA"/>
</dbReference>
<reference evidence="1" key="1">
    <citation type="submission" date="2014-09" db="EMBL/GenBank/DDBJ databases">
        <authorList>
            <person name="Magalhaes I.L.F."/>
            <person name="Oliveira U."/>
            <person name="Santos F.R."/>
            <person name="Vidigal T.H.D.A."/>
            <person name="Brescovit A.D."/>
            <person name="Santos A.J."/>
        </authorList>
    </citation>
    <scope>NUCLEOTIDE SEQUENCE</scope>
    <source>
        <tissue evidence="1">Shoot tissue taken approximately 20 cm above the soil surface</tissue>
    </source>
</reference>
<accession>A0A0A9BMS9</accession>
<proteinExistence type="predicted"/>
<protein>
    <submittedName>
        <fullName evidence="1">Uncharacterized protein</fullName>
    </submittedName>
</protein>
<sequence>MRIHFDVPVLQCPQNHSITIKQVYEAFRLHYTVSGLDNHNIRQYILVAITELLFVRTTSLHQNLGHLSIITTHVNTDRYRRYID</sequence>